<feature type="compositionally biased region" description="Low complexity" evidence="10">
    <location>
        <begin position="392"/>
        <end position="423"/>
    </location>
</feature>
<keyword evidence="4 9" id="KW-0808">Transferase</keyword>
<gene>
    <name evidence="12" type="ORF">E6O75_ATG06613</name>
</gene>
<keyword evidence="7" id="KW-0325">Glycoprotein</keyword>
<comment type="function">
    <text evidence="9">Splits internally a 1,3-beta-glucan molecule and transfers the newly generated reducing end (the donor) to the non-reducing end of another 1,3-beta-glucan molecule (the acceptor) forming a 1,3-beta linkage, resulting in the elongation of 1,3-beta-glucan chains in the cell wall.</text>
</comment>
<evidence type="ECO:0000256" key="5">
    <source>
        <dbReference type="ARBA" id="ARBA00022729"/>
    </source>
</evidence>
<evidence type="ECO:0000256" key="6">
    <source>
        <dbReference type="ARBA" id="ARBA00023136"/>
    </source>
</evidence>
<dbReference type="GO" id="GO:0005886">
    <property type="term" value="C:plasma membrane"/>
    <property type="evidence" value="ECO:0007669"/>
    <property type="project" value="UniProtKB-SubCell"/>
</dbReference>
<keyword evidence="11" id="KW-0812">Transmembrane</keyword>
<protein>
    <recommendedName>
        <fullName evidence="9">1,3-beta-glucanosyltransferase</fullName>
        <ecNumber evidence="9">2.4.1.-</ecNumber>
    </recommendedName>
</protein>
<evidence type="ECO:0000256" key="2">
    <source>
        <dbReference type="ARBA" id="ARBA00007528"/>
    </source>
</evidence>
<dbReference type="AlphaFoldDB" id="A0A4Z1NR74"/>
<comment type="subcellular location">
    <subcellularLocation>
        <location evidence="1 9">Cell membrane</location>
        <topology evidence="1 9">Lipid-anchor</topology>
        <topology evidence="1 9">GPI-anchor</topology>
    </subcellularLocation>
</comment>
<dbReference type="STRING" id="86259.A0A4Z1NR74"/>
<accession>A0A4Z1NR74</accession>
<dbReference type="FunFam" id="3.20.20.80:FF:000032">
    <property type="entry name" value="1,3-beta-glucanosyltransferase"/>
    <property type="match status" value="1"/>
</dbReference>
<dbReference type="PANTHER" id="PTHR31468">
    <property type="entry name" value="1,3-BETA-GLUCANOSYLTRANSFERASE GAS1"/>
    <property type="match status" value="1"/>
</dbReference>
<dbReference type="GO" id="GO:0042124">
    <property type="term" value="F:1,3-beta-glucanosyltransferase activity"/>
    <property type="evidence" value="ECO:0007669"/>
    <property type="project" value="TreeGrafter"/>
</dbReference>
<evidence type="ECO:0000313" key="13">
    <source>
        <dbReference type="Proteomes" id="UP000298493"/>
    </source>
</evidence>
<evidence type="ECO:0000313" key="12">
    <source>
        <dbReference type="EMBL" id="TID18537.1"/>
    </source>
</evidence>
<sequence length="460" mass="48721">MRGSSAFVATCALFSSTIASAVSRRANTISNTNTPPVSVKGNAFFTSKGRFYIRGVDYQPGGASANKDPIADNDGCKRDVAKFKELGINTIRVYSVDNSADHDTCMKLLADAGIYLALDVNTPYYSLNRKDNASIAMSYNAVYLQSVFATIEAFAKYDNTLLFYSANEVVNDDTTTFAAPYIKAVTRDMKAYMKARNLRLVPAGYSAADVESNRYEMATYLNCGPDAARSDFFAFNDYSWCDPSSYTISGWDKKVATYANYSLPLFLSEYGCNKNTRKFEEVKALYGSDMSPVYSGGLVYEYSQEEADYGLVDISGNTVSERPDFKALKSAFSGTPLPTGDGGYKSSGSASQCPPKSKIWEVEDPTILPTIPSGAQKYMTSGAGAGPGNKGTTGSQTASGASTGWSTPAAGSSTSGSASSSTTSKAAAGNLQVPQLSMAPFVVAAVAGLSGLIGGVGFLL</sequence>
<dbReference type="OrthoDB" id="421038at2759"/>
<keyword evidence="11" id="KW-1133">Transmembrane helix</keyword>
<dbReference type="Proteomes" id="UP000298493">
    <property type="component" value="Unassembled WGS sequence"/>
</dbReference>
<dbReference type="GO" id="GO:0016787">
    <property type="term" value="F:hydrolase activity"/>
    <property type="evidence" value="ECO:0007669"/>
    <property type="project" value="UniProtKB-KW"/>
</dbReference>
<evidence type="ECO:0000256" key="10">
    <source>
        <dbReference type="SAM" id="MobiDB-lite"/>
    </source>
</evidence>
<feature type="chain" id="PRO_5021513363" description="1,3-beta-glucanosyltransferase" evidence="9">
    <location>
        <begin position="22"/>
        <end position="460"/>
    </location>
</feature>
<name>A0A4Z1NR74_9PEZI</name>
<keyword evidence="8 9" id="KW-0449">Lipoprotein</keyword>
<keyword evidence="12" id="KW-0378">Hydrolase</keyword>
<proteinExistence type="inferred from homology"/>
<organism evidence="12 13">
    <name type="scientific">Venturia nashicola</name>
    <dbReference type="NCBI Taxonomy" id="86259"/>
    <lineage>
        <taxon>Eukaryota</taxon>
        <taxon>Fungi</taxon>
        <taxon>Dikarya</taxon>
        <taxon>Ascomycota</taxon>
        <taxon>Pezizomycotina</taxon>
        <taxon>Dothideomycetes</taxon>
        <taxon>Pleosporomycetidae</taxon>
        <taxon>Venturiales</taxon>
        <taxon>Venturiaceae</taxon>
        <taxon>Venturia</taxon>
    </lineage>
</organism>
<dbReference type="GO" id="GO:0031505">
    <property type="term" value="P:fungal-type cell wall organization"/>
    <property type="evidence" value="ECO:0007669"/>
    <property type="project" value="TreeGrafter"/>
</dbReference>
<dbReference type="GO" id="GO:0098552">
    <property type="term" value="C:side of membrane"/>
    <property type="evidence" value="ECO:0007669"/>
    <property type="project" value="UniProtKB-KW"/>
</dbReference>
<evidence type="ECO:0000256" key="8">
    <source>
        <dbReference type="ARBA" id="ARBA00023288"/>
    </source>
</evidence>
<evidence type="ECO:0000256" key="1">
    <source>
        <dbReference type="ARBA" id="ARBA00004609"/>
    </source>
</evidence>
<feature type="region of interest" description="Disordered" evidence="10">
    <location>
        <begin position="339"/>
        <end position="359"/>
    </location>
</feature>
<keyword evidence="13" id="KW-1185">Reference proteome</keyword>
<dbReference type="EMBL" id="SNSC02000014">
    <property type="protein sequence ID" value="TID18537.1"/>
    <property type="molecule type" value="Genomic_DNA"/>
</dbReference>
<comment type="similarity">
    <text evidence="2 9">Belongs to the glycosyl hydrolase 72 family.</text>
</comment>
<dbReference type="InterPro" id="IPR017853">
    <property type="entry name" value="GH"/>
</dbReference>
<dbReference type="GO" id="GO:0071970">
    <property type="term" value="P:fungal-type cell wall (1-&gt;3)-beta-D-glucan biosynthetic process"/>
    <property type="evidence" value="ECO:0007669"/>
    <property type="project" value="TreeGrafter"/>
</dbReference>
<keyword evidence="3 9" id="KW-0336">GPI-anchor</keyword>
<dbReference type="Pfam" id="PF03198">
    <property type="entry name" value="Glyco_hydro_72"/>
    <property type="match status" value="1"/>
</dbReference>
<dbReference type="EC" id="2.4.1.-" evidence="9"/>
<evidence type="ECO:0000256" key="4">
    <source>
        <dbReference type="ARBA" id="ARBA00022679"/>
    </source>
</evidence>
<feature type="signal peptide" evidence="9">
    <location>
        <begin position="1"/>
        <end position="21"/>
    </location>
</feature>
<feature type="region of interest" description="Disordered" evidence="10">
    <location>
        <begin position="372"/>
        <end position="423"/>
    </location>
</feature>
<evidence type="ECO:0000256" key="7">
    <source>
        <dbReference type="ARBA" id="ARBA00023180"/>
    </source>
</evidence>
<reference evidence="12 13" key="1">
    <citation type="submission" date="2019-04" db="EMBL/GenBank/DDBJ databases">
        <title>High contiguity whole genome sequence and gene annotation resource for two Venturia nashicola isolates.</title>
        <authorList>
            <person name="Prokchorchik M."/>
            <person name="Won K."/>
            <person name="Lee Y."/>
            <person name="Choi E.D."/>
            <person name="Segonzac C."/>
            <person name="Sohn K.H."/>
        </authorList>
    </citation>
    <scope>NUCLEOTIDE SEQUENCE [LARGE SCALE GENOMIC DNA]</scope>
    <source>
        <strain evidence="12 13">PRI2</strain>
    </source>
</reference>
<keyword evidence="5 9" id="KW-0732">Signal</keyword>
<evidence type="ECO:0000256" key="11">
    <source>
        <dbReference type="SAM" id="Phobius"/>
    </source>
</evidence>
<feature type="transmembrane region" description="Helical" evidence="11">
    <location>
        <begin position="438"/>
        <end position="459"/>
    </location>
</feature>
<keyword evidence="6 9" id="KW-0472">Membrane</keyword>
<dbReference type="Gene3D" id="3.20.20.80">
    <property type="entry name" value="Glycosidases"/>
    <property type="match status" value="1"/>
</dbReference>
<dbReference type="SUPFAM" id="SSF51445">
    <property type="entry name" value="(Trans)glycosidases"/>
    <property type="match status" value="1"/>
</dbReference>
<comment type="caution">
    <text evidence="12">The sequence shown here is derived from an EMBL/GenBank/DDBJ whole genome shotgun (WGS) entry which is preliminary data.</text>
</comment>
<dbReference type="InterPro" id="IPR004886">
    <property type="entry name" value="Glucanosyltransferase"/>
</dbReference>
<evidence type="ECO:0000256" key="3">
    <source>
        <dbReference type="ARBA" id="ARBA00022622"/>
    </source>
</evidence>
<dbReference type="PANTHER" id="PTHR31468:SF5">
    <property type="entry name" value="1,3-BETA-GLUCANOSYLTRANSFERASE GAS5"/>
    <property type="match status" value="1"/>
</dbReference>
<evidence type="ECO:0000256" key="9">
    <source>
        <dbReference type="RuleBase" id="RU361209"/>
    </source>
</evidence>